<dbReference type="InterPro" id="IPR011528">
    <property type="entry name" value="NERD"/>
</dbReference>
<feature type="domain" description="NERD" evidence="1">
    <location>
        <begin position="18"/>
        <end position="135"/>
    </location>
</feature>
<dbReference type="Pfam" id="PF08378">
    <property type="entry name" value="NERD"/>
    <property type="match status" value="1"/>
</dbReference>
<evidence type="ECO:0000313" key="2">
    <source>
        <dbReference type="EMBL" id="TYK66671.1"/>
    </source>
</evidence>
<proteinExistence type="predicted"/>
<name>A0ABY3MZV7_9GAMM</name>
<dbReference type="PROSITE" id="PS50965">
    <property type="entry name" value="NERD"/>
    <property type="match status" value="1"/>
</dbReference>
<dbReference type="RefSeq" id="WP_101344753.1">
    <property type="nucleotide sequence ID" value="NZ_PJAI02000003.1"/>
</dbReference>
<dbReference type="EMBL" id="PJAI02000003">
    <property type="protein sequence ID" value="TYK66671.1"/>
    <property type="molecule type" value="Genomic_DNA"/>
</dbReference>
<evidence type="ECO:0000313" key="3">
    <source>
        <dbReference type="Proteomes" id="UP000815846"/>
    </source>
</evidence>
<evidence type="ECO:0000259" key="1">
    <source>
        <dbReference type="PROSITE" id="PS50965"/>
    </source>
</evidence>
<dbReference type="Proteomes" id="UP000815846">
    <property type="component" value="Unassembled WGS sequence"/>
</dbReference>
<comment type="caution">
    <text evidence="2">The sequence shown here is derived from an EMBL/GenBank/DDBJ whole genome shotgun (WGS) entry which is preliminary data.</text>
</comment>
<gene>
    <name evidence="2" type="ORF">CWS31_004890</name>
</gene>
<keyword evidence="3" id="KW-1185">Reference proteome</keyword>
<accession>A0ABY3MZV7</accession>
<organism evidence="2 3">
    <name type="scientific">Colwellia echini</name>
    <dbReference type="NCBI Taxonomy" id="1982103"/>
    <lineage>
        <taxon>Bacteria</taxon>
        <taxon>Pseudomonadati</taxon>
        <taxon>Pseudomonadota</taxon>
        <taxon>Gammaproteobacteria</taxon>
        <taxon>Alteromonadales</taxon>
        <taxon>Colwelliaceae</taxon>
        <taxon>Colwellia</taxon>
    </lineage>
</organism>
<protein>
    <submittedName>
        <fullName evidence="2">NERD domain-containing protein</fullName>
    </submittedName>
</protein>
<reference evidence="2 3" key="1">
    <citation type="submission" date="2019-08" db="EMBL/GenBank/DDBJ databases">
        <title>Microbe sample from Colwellia echini.</title>
        <authorList>
            <person name="Christiansen L."/>
            <person name="Pathiraja D."/>
            <person name="Schultz-Johansen M."/>
            <person name="Choi I.-G."/>
            <person name="Stougaard P."/>
        </authorList>
    </citation>
    <scope>NUCLEOTIDE SEQUENCE [LARGE SCALE GENOMIC DNA]</scope>
    <source>
        <strain evidence="2 3">A3</strain>
    </source>
</reference>
<sequence length="312" mass="35248">MILKDKTLQKVTSPMAKAGQKQEQDVAFFLRRAFKDHPNVFVINDFKFTHNNETAQIDHLIIYTYGFILVESKSITGEVKVNEVGEWSRSLGNKWSGMSSPIKQVELQQKLLREMLLENKADILGKVFGIQTGFGGRSWDNLCAVSSNAIIHRETIPKGVSRQLVKTEFLVEKLHKIMRLSLDMIKKVNLFDTRAYFNNEELESVTSFLMAQLKPEILESDKTENITSPATQNISEIKTDSLLECKACGEKSDYSPQYGKYGYFIKCNKCDTNTSMKIPCLSCNSKSTKVSKKNTTYTLSCTDCTSANVLIS</sequence>